<dbReference type="InterPro" id="IPR005148">
    <property type="entry name" value="Arg-tRNA-synth_N"/>
</dbReference>
<keyword evidence="16" id="KW-1185">Reference proteome</keyword>
<dbReference type="PRINTS" id="PR01038">
    <property type="entry name" value="TRNASYNTHARG"/>
</dbReference>
<dbReference type="GO" id="GO:0006420">
    <property type="term" value="P:arginyl-tRNA aminoacylation"/>
    <property type="evidence" value="ECO:0007669"/>
    <property type="project" value="UniProtKB-UniRule"/>
</dbReference>
<reference evidence="15 16" key="1">
    <citation type="submission" date="2019-03" db="EMBL/GenBank/DDBJ databases">
        <authorList>
            <person name="Kim M.K.M."/>
        </authorList>
    </citation>
    <scope>NUCLEOTIDE SEQUENCE [LARGE SCALE GENOMIC DNA]</scope>
    <source>
        <strain evidence="15 16">18JY21-1</strain>
    </source>
</reference>
<dbReference type="SMART" id="SM01016">
    <property type="entry name" value="Arg_tRNA_synt_N"/>
    <property type="match status" value="1"/>
</dbReference>
<dbReference type="InterPro" id="IPR008909">
    <property type="entry name" value="DALR_anticod-bd"/>
</dbReference>
<evidence type="ECO:0000256" key="4">
    <source>
        <dbReference type="ARBA" id="ARBA00022490"/>
    </source>
</evidence>
<evidence type="ECO:0000256" key="12">
    <source>
        <dbReference type="RuleBase" id="RU363038"/>
    </source>
</evidence>
<dbReference type="InterPro" id="IPR009080">
    <property type="entry name" value="tRNAsynth_Ia_anticodon-bd"/>
</dbReference>
<dbReference type="SUPFAM" id="SSF52374">
    <property type="entry name" value="Nucleotidylyl transferase"/>
    <property type="match status" value="1"/>
</dbReference>
<dbReference type="PANTHER" id="PTHR11956">
    <property type="entry name" value="ARGINYL-TRNA SYNTHETASE"/>
    <property type="match status" value="1"/>
</dbReference>
<evidence type="ECO:0000256" key="8">
    <source>
        <dbReference type="ARBA" id="ARBA00022917"/>
    </source>
</evidence>
<sequence>MIQKRVVTTLLQSFVPMDKNQIAALLEPPPQLALGDLAFPCFALAKSMRKSPAAIAVDIAEQINSLGRSGIHAQAAGAYLNFYLDRKEYGSLLLDVILQEHFGQSQIGNGIRIIIDMSSPNIAKPFGIGHLRSTVIGGALYRMYTALGYEAVRVNHLGDWGTQFGKMIAAYKRWGNADQLQSLTIKQCLDLYVKFHDEAEAEPELEIEARHWFLKLEQGDEEAHKLWQFFVSISLEEFERMYRQLDVKFDHYLGESFYNDKMDAVVQELRTHSLLEESDGALVVRLDEHNIPPCLILKSDGTTIYPTRDLATAIYRYDTMRGDRLLYVVGNEQTLHFNQVFSVLNKMGRAWSKECEHVSFGLMKFEGKKMSTRRGKVIFLEEVLSEAIEHAKAIIEQKNPDLSDKDNVAEAVGIGAILFGDLKNNRMNEVNFSMEDALNFDGETGPYVQYTYARTQSVLSKGNMAHVELLEIPTEGLHVLESDAAWDLINELANYPAVLQKGTEKNEPSIIARYLLLVCRKFNLFYHEERILVDDESIRTIKLQITCATGKVLKLGLNLLGIQSPEQM</sequence>
<dbReference type="NCBIfam" id="TIGR00456">
    <property type="entry name" value="argS"/>
    <property type="match status" value="1"/>
</dbReference>
<evidence type="ECO:0000256" key="3">
    <source>
        <dbReference type="ARBA" id="ARBA00011245"/>
    </source>
</evidence>
<keyword evidence="6 11" id="KW-0547">Nucleotide-binding</keyword>
<evidence type="ECO:0000256" key="2">
    <source>
        <dbReference type="ARBA" id="ARBA00005594"/>
    </source>
</evidence>
<dbReference type="InterPro" id="IPR014729">
    <property type="entry name" value="Rossmann-like_a/b/a_fold"/>
</dbReference>
<dbReference type="CDD" id="cd00671">
    <property type="entry name" value="ArgRS_core"/>
    <property type="match status" value="1"/>
</dbReference>
<dbReference type="Gene3D" id="3.30.1360.70">
    <property type="entry name" value="Arginyl tRNA synthetase N-terminal domain"/>
    <property type="match status" value="1"/>
</dbReference>
<dbReference type="Pfam" id="PF03485">
    <property type="entry name" value="Arg_tRNA_synt_N"/>
    <property type="match status" value="1"/>
</dbReference>
<evidence type="ECO:0000256" key="7">
    <source>
        <dbReference type="ARBA" id="ARBA00022840"/>
    </source>
</evidence>
<keyword evidence="9 11" id="KW-0030">Aminoacyl-tRNA synthetase</keyword>
<keyword evidence="7 11" id="KW-0067">ATP-binding</keyword>
<organism evidence="15 16">
    <name type="scientific">Paenibacillus albiflavus</name>
    <dbReference type="NCBI Taxonomy" id="2545760"/>
    <lineage>
        <taxon>Bacteria</taxon>
        <taxon>Bacillati</taxon>
        <taxon>Bacillota</taxon>
        <taxon>Bacilli</taxon>
        <taxon>Bacillales</taxon>
        <taxon>Paenibacillaceae</taxon>
        <taxon>Paenibacillus</taxon>
    </lineage>
</organism>
<dbReference type="SUPFAM" id="SSF47323">
    <property type="entry name" value="Anticodon-binding domain of a subclass of class I aminoacyl-tRNA synthetases"/>
    <property type="match status" value="1"/>
</dbReference>
<dbReference type="GO" id="GO:0005737">
    <property type="term" value="C:cytoplasm"/>
    <property type="evidence" value="ECO:0007669"/>
    <property type="project" value="UniProtKB-SubCell"/>
</dbReference>
<dbReference type="InterPro" id="IPR036695">
    <property type="entry name" value="Arg-tRNA-synth_N_sf"/>
</dbReference>
<dbReference type="SUPFAM" id="SSF55190">
    <property type="entry name" value="Arginyl-tRNA synthetase (ArgRS), N-terminal 'additional' domain"/>
    <property type="match status" value="1"/>
</dbReference>
<comment type="similarity">
    <text evidence="2 11 12">Belongs to the class-I aminoacyl-tRNA synthetase family.</text>
</comment>
<dbReference type="AlphaFoldDB" id="A0A4R4ECP9"/>
<dbReference type="Pfam" id="PF00750">
    <property type="entry name" value="tRNA-synt_1d"/>
    <property type="match status" value="1"/>
</dbReference>
<feature type="domain" description="Arginyl tRNA synthetase N-terminal" evidence="14">
    <location>
        <begin position="1"/>
        <end position="84"/>
    </location>
</feature>
<feature type="short sequence motif" description="'HIGH' region" evidence="11">
    <location>
        <begin position="120"/>
        <end position="130"/>
    </location>
</feature>
<dbReference type="Gene3D" id="3.40.50.620">
    <property type="entry name" value="HUPs"/>
    <property type="match status" value="1"/>
</dbReference>
<feature type="domain" description="DALR anticodon binding" evidence="13">
    <location>
        <begin position="448"/>
        <end position="568"/>
    </location>
</feature>
<keyword evidence="8 11" id="KW-0648">Protein biosynthesis</keyword>
<evidence type="ECO:0000313" key="16">
    <source>
        <dbReference type="Proteomes" id="UP000295418"/>
    </source>
</evidence>
<dbReference type="PANTHER" id="PTHR11956:SF5">
    <property type="entry name" value="ARGININE--TRNA LIGASE, CYTOPLASMIC"/>
    <property type="match status" value="1"/>
</dbReference>
<dbReference type="GO" id="GO:0005524">
    <property type="term" value="F:ATP binding"/>
    <property type="evidence" value="ECO:0007669"/>
    <property type="project" value="UniProtKB-UniRule"/>
</dbReference>
<dbReference type="SMART" id="SM00836">
    <property type="entry name" value="DALR_1"/>
    <property type="match status" value="1"/>
</dbReference>
<keyword evidence="4 11" id="KW-0963">Cytoplasm</keyword>
<proteinExistence type="inferred from homology"/>
<dbReference type="OrthoDB" id="9805987at2"/>
<gene>
    <name evidence="11" type="primary">argS</name>
    <name evidence="15" type="ORF">E0485_09605</name>
</gene>
<name>A0A4R4ECP9_9BACL</name>
<evidence type="ECO:0000256" key="1">
    <source>
        <dbReference type="ARBA" id="ARBA00004496"/>
    </source>
</evidence>
<comment type="caution">
    <text evidence="15">The sequence shown here is derived from an EMBL/GenBank/DDBJ whole genome shotgun (WGS) entry which is preliminary data.</text>
</comment>
<evidence type="ECO:0000256" key="10">
    <source>
        <dbReference type="ARBA" id="ARBA00049339"/>
    </source>
</evidence>
<dbReference type="Gene3D" id="1.10.730.10">
    <property type="entry name" value="Isoleucyl-tRNA Synthetase, Domain 1"/>
    <property type="match status" value="1"/>
</dbReference>
<evidence type="ECO:0000256" key="11">
    <source>
        <dbReference type="HAMAP-Rule" id="MF_00123"/>
    </source>
</evidence>
<dbReference type="EMBL" id="SKFG01000008">
    <property type="protein sequence ID" value="TCZ77726.1"/>
    <property type="molecule type" value="Genomic_DNA"/>
</dbReference>
<dbReference type="InterPro" id="IPR035684">
    <property type="entry name" value="ArgRS_core"/>
</dbReference>
<dbReference type="Proteomes" id="UP000295418">
    <property type="component" value="Unassembled WGS sequence"/>
</dbReference>
<comment type="catalytic activity">
    <reaction evidence="10 11">
        <text>tRNA(Arg) + L-arginine + ATP = L-arginyl-tRNA(Arg) + AMP + diphosphate</text>
        <dbReference type="Rhea" id="RHEA:20301"/>
        <dbReference type="Rhea" id="RHEA-COMP:9658"/>
        <dbReference type="Rhea" id="RHEA-COMP:9673"/>
        <dbReference type="ChEBI" id="CHEBI:30616"/>
        <dbReference type="ChEBI" id="CHEBI:32682"/>
        <dbReference type="ChEBI" id="CHEBI:33019"/>
        <dbReference type="ChEBI" id="CHEBI:78442"/>
        <dbReference type="ChEBI" id="CHEBI:78513"/>
        <dbReference type="ChEBI" id="CHEBI:456215"/>
        <dbReference type="EC" id="6.1.1.19"/>
    </reaction>
</comment>
<protein>
    <recommendedName>
        <fullName evidence="11">Arginine--tRNA ligase</fullName>
        <ecNumber evidence="11">6.1.1.19</ecNumber>
    </recommendedName>
    <alternativeName>
        <fullName evidence="11">Arginyl-tRNA synthetase</fullName>
        <shortName evidence="11">ArgRS</shortName>
    </alternativeName>
</protein>
<evidence type="ECO:0000313" key="15">
    <source>
        <dbReference type="EMBL" id="TCZ77726.1"/>
    </source>
</evidence>
<dbReference type="RefSeq" id="WP_132417810.1">
    <property type="nucleotide sequence ID" value="NZ_SKFG01000008.1"/>
</dbReference>
<evidence type="ECO:0000259" key="13">
    <source>
        <dbReference type="SMART" id="SM00836"/>
    </source>
</evidence>
<keyword evidence="5 11" id="KW-0436">Ligase</keyword>
<evidence type="ECO:0000256" key="9">
    <source>
        <dbReference type="ARBA" id="ARBA00023146"/>
    </source>
</evidence>
<dbReference type="GO" id="GO:0004814">
    <property type="term" value="F:arginine-tRNA ligase activity"/>
    <property type="evidence" value="ECO:0007669"/>
    <property type="project" value="UniProtKB-UniRule"/>
</dbReference>
<accession>A0A4R4ECP9</accession>
<dbReference type="FunFam" id="1.10.730.10:FF:000006">
    <property type="entry name" value="Arginyl-tRNA synthetase 2, mitochondrial"/>
    <property type="match status" value="1"/>
</dbReference>
<dbReference type="Pfam" id="PF05746">
    <property type="entry name" value="DALR_1"/>
    <property type="match status" value="1"/>
</dbReference>
<dbReference type="HAMAP" id="MF_00123">
    <property type="entry name" value="Arg_tRNA_synth"/>
    <property type="match status" value="1"/>
</dbReference>
<evidence type="ECO:0000259" key="14">
    <source>
        <dbReference type="SMART" id="SM01016"/>
    </source>
</evidence>
<dbReference type="FunFam" id="3.40.50.620:FF:000116">
    <property type="entry name" value="Arginine--tRNA ligase"/>
    <property type="match status" value="1"/>
</dbReference>
<evidence type="ECO:0000256" key="5">
    <source>
        <dbReference type="ARBA" id="ARBA00022598"/>
    </source>
</evidence>
<dbReference type="EC" id="6.1.1.19" evidence="11"/>
<dbReference type="CDD" id="cd07956">
    <property type="entry name" value="Anticodon_Ia_Arg"/>
    <property type="match status" value="1"/>
</dbReference>
<comment type="subunit">
    <text evidence="3 11">Monomer.</text>
</comment>
<evidence type="ECO:0000256" key="6">
    <source>
        <dbReference type="ARBA" id="ARBA00022741"/>
    </source>
</evidence>
<comment type="subcellular location">
    <subcellularLocation>
        <location evidence="1 11">Cytoplasm</location>
    </subcellularLocation>
</comment>
<dbReference type="InterPro" id="IPR001278">
    <property type="entry name" value="Arg-tRNA-ligase"/>
</dbReference>